<evidence type="ECO:0000256" key="1">
    <source>
        <dbReference type="SAM" id="SignalP"/>
    </source>
</evidence>
<accession>A0AAV5GSM9</accession>
<reference evidence="2 3" key="1">
    <citation type="submission" date="2021-12" db="EMBL/GenBank/DDBJ databases">
        <title>High titer production of polyol ester of fatty acids by Rhodotorula paludigena BS15 towards product separation-free biomass refinery.</title>
        <authorList>
            <person name="Mano J."/>
            <person name="Ono H."/>
            <person name="Tanaka T."/>
            <person name="Naito K."/>
            <person name="Sushida H."/>
            <person name="Ike M."/>
            <person name="Tokuyasu K."/>
            <person name="Kitaoka M."/>
        </authorList>
    </citation>
    <scope>NUCLEOTIDE SEQUENCE [LARGE SCALE GENOMIC DNA]</scope>
    <source>
        <strain evidence="2 3">BS15</strain>
    </source>
</reference>
<proteinExistence type="predicted"/>
<gene>
    <name evidence="2" type="ORF">Rhopal_005537-T1</name>
</gene>
<organism evidence="2 3">
    <name type="scientific">Rhodotorula paludigena</name>
    <dbReference type="NCBI Taxonomy" id="86838"/>
    <lineage>
        <taxon>Eukaryota</taxon>
        <taxon>Fungi</taxon>
        <taxon>Dikarya</taxon>
        <taxon>Basidiomycota</taxon>
        <taxon>Pucciniomycotina</taxon>
        <taxon>Microbotryomycetes</taxon>
        <taxon>Sporidiobolales</taxon>
        <taxon>Sporidiobolaceae</taxon>
        <taxon>Rhodotorula</taxon>
    </lineage>
</organism>
<protein>
    <submittedName>
        <fullName evidence="2">Uncharacterized protein</fullName>
    </submittedName>
</protein>
<sequence length="236" mass="25987">MLVWATILLLCLARALTVPLEDQLAFVSSSSPPLSDPATLPRNRPAWFDPRERGGSMLNRNPWGGHEPLNIVISARSSPDIVASEAGFIAYSRSLGLWNECANLHIGDPQVANLGDGKGWEQELFVMRESRWPFVGSCLESFTAYKQNGTEAHSNAWFLAASKEVDIRGNHKVAKNGYNVGRDLIVEKAIKGTSYLGRSWEAEVEWIEGLLEPGNRGINHGISQDGRVAVLTVTEY</sequence>
<keyword evidence="1" id="KW-0732">Signal</keyword>
<dbReference type="AlphaFoldDB" id="A0AAV5GSM9"/>
<dbReference type="Proteomes" id="UP001342314">
    <property type="component" value="Unassembled WGS sequence"/>
</dbReference>
<name>A0AAV5GSM9_9BASI</name>
<comment type="caution">
    <text evidence="2">The sequence shown here is derived from an EMBL/GenBank/DDBJ whole genome shotgun (WGS) entry which is preliminary data.</text>
</comment>
<evidence type="ECO:0000313" key="2">
    <source>
        <dbReference type="EMBL" id="GJN92507.1"/>
    </source>
</evidence>
<feature type="chain" id="PRO_5043865130" evidence="1">
    <location>
        <begin position="18"/>
        <end position="236"/>
    </location>
</feature>
<dbReference type="EMBL" id="BQKY01000011">
    <property type="protein sequence ID" value="GJN92507.1"/>
    <property type="molecule type" value="Genomic_DNA"/>
</dbReference>
<keyword evidence="3" id="KW-1185">Reference proteome</keyword>
<evidence type="ECO:0000313" key="3">
    <source>
        <dbReference type="Proteomes" id="UP001342314"/>
    </source>
</evidence>
<feature type="signal peptide" evidence="1">
    <location>
        <begin position="1"/>
        <end position="17"/>
    </location>
</feature>